<comment type="caution">
    <text evidence="3">The sequence shown here is derived from an EMBL/GenBank/DDBJ whole genome shotgun (WGS) entry which is preliminary data.</text>
</comment>
<gene>
    <name evidence="3" type="ORF">G3570_12555</name>
</gene>
<dbReference type="EMBL" id="JAALLT010000004">
    <property type="protein sequence ID" value="NGP77471.1"/>
    <property type="molecule type" value="Genomic_DNA"/>
</dbReference>
<reference evidence="3 4" key="1">
    <citation type="submission" date="2020-02" db="EMBL/GenBank/DDBJ databases">
        <title>Balneolaceae bacterium YR4-1, complete genome.</title>
        <authorList>
            <person name="Li Y."/>
            <person name="Wu S."/>
        </authorList>
    </citation>
    <scope>NUCLEOTIDE SEQUENCE [LARGE SCALE GENOMIC DNA]</scope>
    <source>
        <strain evidence="3 4">YR4-1</strain>
    </source>
</reference>
<dbReference type="GO" id="GO:0006508">
    <property type="term" value="P:proteolysis"/>
    <property type="evidence" value="ECO:0007669"/>
    <property type="project" value="InterPro"/>
</dbReference>
<sequence length="291" mass="32023">MSYQTISKSSGSIDSTEGLPIYYDLYVPNAGSDKTYPVIIFLHGFKGFKDWGPFPVVCEELSSAGFGVVAMNFSLNGVGESMTEFDQLELFARETLSQDLDDVATVIDALKRGEIGTEKAELGTDEIGILGHSRGGHTAVAAAAENEEIVCLVTWSAVADYLARWSDEMINDWKTKGTTEILNGRTGQVMPLGKVVYDDAVENADRVIALRRVQNLYIPSLFIHAKGDEAVPYSEAEKLYRNSPSEDKELKLIPNSGHTFGGAHPFEDEEFPAPLEDAVNATSNWFQYYLQ</sequence>
<name>A0A6M1SQ30_9BACT</name>
<dbReference type="AlphaFoldDB" id="A0A6M1SQ30"/>
<dbReference type="InterPro" id="IPR050261">
    <property type="entry name" value="FrsA_esterase"/>
</dbReference>
<accession>A0A6M1SQ30</accession>
<dbReference type="InterPro" id="IPR001375">
    <property type="entry name" value="Peptidase_S9_cat"/>
</dbReference>
<dbReference type="Proteomes" id="UP000473278">
    <property type="component" value="Unassembled WGS sequence"/>
</dbReference>
<dbReference type="RefSeq" id="WP_165142910.1">
    <property type="nucleotide sequence ID" value="NZ_JAALLT010000004.1"/>
</dbReference>
<dbReference type="GO" id="GO:0008236">
    <property type="term" value="F:serine-type peptidase activity"/>
    <property type="evidence" value="ECO:0007669"/>
    <property type="project" value="InterPro"/>
</dbReference>
<proteinExistence type="predicted"/>
<feature type="domain" description="Peptidase S9 prolyl oligopeptidase catalytic" evidence="2">
    <location>
        <begin position="63"/>
        <end position="261"/>
    </location>
</feature>
<evidence type="ECO:0000313" key="4">
    <source>
        <dbReference type="Proteomes" id="UP000473278"/>
    </source>
</evidence>
<dbReference type="PANTHER" id="PTHR22946">
    <property type="entry name" value="DIENELACTONE HYDROLASE DOMAIN-CONTAINING PROTEIN-RELATED"/>
    <property type="match status" value="1"/>
</dbReference>
<keyword evidence="1 3" id="KW-0378">Hydrolase</keyword>
<evidence type="ECO:0000313" key="3">
    <source>
        <dbReference type="EMBL" id="NGP77471.1"/>
    </source>
</evidence>
<keyword evidence="4" id="KW-1185">Reference proteome</keyword>
<protein>
    <submittedName>
        <fullName evidence="3">Alpha/beta fold hydrolase</fullName>
    </submittedName>
</protein>
<dbReference type="Pfam" id="PF00326">
    <property type="entry name" value="Peptidase_S9"/>
    <property type="match status" value="1"/>
</dbReference>
<evidence type="ECO:0000259" key="2">
    <source>
        <dbReference type="Pfam" id="PF00326"/>
    </source>
</evidence>
<organism evidence="3 4">
    <name type="scientific">Halalkalibaculum roseum</name>
    <dbReference type="NCBI Taxonomy" id="2709311"/>
    <lineage>
        <taxon>Bacteria</taxon>
        <taxon>Pseudomonadati</taxon>
        <taxon>Balneolota</taxon>
        <taxon>Balneolia</taxon>
        <taxon>Balneolales</taxon>
        <taxon>Balneolaceae</taxon>
        <taxon>Halalkalibaculum</taxon>
    </lineage>
</organism>
<dbReference type="SUPFAM" id="SSF53474">
    <property type="entry name" value="alpha/beta-Hydrolases"/>
    <property type="match status" value="1"/>
</dbReference>
<dbReference type="Gene3D" id="3.40.50.1820">
    <property type="entry name" value="alpha/beta hydrolase"/>
    <property type="match status" value="1"/>
</dbReference>
<evidence type="ECO:0000256" key="1">
    <source>
        <dbReference type="ARBA" id="ARBA00022801"/>
    </source>
</evidence>
<dbReference type="GO" id="GO:0052689">
    <property type="term" value="F:carboxylic ester hydrolase activity"/>
    <property type="evidence" value="ECO:0007669"/>
    <property type="project" value="UniProtKB-ARBA"/>
</dbReference>
<dbReference type="PANTHER" id="PTHR22946:SF9">
    <property type="entry name" value="POLYKETIDE TRANSFERASE AF380"/>
    <property type="match status" value="1"/>
</dbReference>
<dbReference type="InterPro" id="IPR029058">
    <property type="entry name" value="AB_hydrolase_fold"/>
</dbReference>